<name>A0A0A2T8Q5_9BACI</name>
<dbReference type="SUPFAM" id="SSF103473">
    <property type="entry name" value="MFS general substrate transporter"/>
    <property type="match status" value="1"/>
</dbReference>
<accession>A0A0A2T8Q5</accession>
<keyword evidence="4 7" id="KW-0812">Transmembrane</keyword>
<comment type="caution">
    <text evidence="8">The sequence shown here is derived from an EMBL/GenBank/DDBJ whole genome shotgun (WGS) entry which is preliminary data.</text>
</comment>
<protein>
    <submittedName>
        <fullName evidence="8">MFS transporter</fullName>
    </submittedName>
</protein>
<feature type="transmembrane region" description="Helical" evidence="7">
    <location>
        <begin position="228"/>
        <end position="254"/>
    </location>
</feature>
<dbReference type="InterPro" id="IPR011701">
    <property type="entry name" value="MFS"/>
</dbReference>
<keyword evidence="5 7" id="KW-1133">Transmembrane helix</keyword>
<dbReference type="EMBL" id="AVBF01000035">
    <property type="protein sequence ID" value="KGP72202.1"/>
    <property type="molecule type" value="Genomic_DNA"/>
</dbReference>
<dbReference type="PANTHER" id="PTHR43266:SF8">
    <property type="entry name" value="MACROLIDE-EFFLUX PROTEIN"/>
    <property type="match status" value="1"/>
</dbReference>
<proteinExistence type="predicted"/>
<evidence type="ECO:0000256" key="1">
    <source>
        <dbReference type="ARBA" id="ARBA00004651"/>
    </source>
</evidence>
<dbReference type="GO" id="GO:0005886">
    <property type="term" value="C:plasma membrane"/>
    <property type="evidence" value="ECO:0007669"/>
    <property type="project" value="UniProtKB-SubCell"/>
</dbReference>
<evidence type="ECO:0000256" key="3">
    <source>
        <dbReference type="ARBA" id="ARBA00022475"/>
    </source>
</evidence>
<evidence type="ECO:0000313" key="8">
    <source>
        <dbReference type="EMBL" id="KGP72202.1"/>
    </source>
</evidence>
<keyword evidence="2" id="KW-0813">Transport</keyword>
<dbReference type="STRING" id="1385514.N782_08205"/>
<evidence type="ECO:0000256" key="7">
    <source>
        <dbReference type="SAM" id="Phobius"/>
    </source>
</evidence>
<dbReference type="RefSeq" id="WP_036820597.1">
    <property type="nucleotide sequence ID" value="NZ_AVBF01000035.1"/>
</dbReference>
<dbReference type="AlphaFoldDB" id="A0A0A2T8Q5"/>
<evidence type="ECO:0000256" key="4">
    <source>
        <dbReference type="ARBA" id="ARBA00022692"/>
    </source>
</evidence>
<dbReference type="GO" id="GO:0022857">
    <property type="term" value="F:transmembrane transporter activity"/>
    <property type="evidence" value="ECO:0007669"/>
    <property type="project" value="InterPro"/>
</dbReference>
<feature type="transmembrane region" description="Helical" evidence="7">
    <location>
        <begin position="355"/>
        <end position="378"/>
    </location>
</feature>
<dbReference type="InterPro" id="IPR036259">
    <property type="entry name" value="MFS_trans_sf"/>
</dbReference>
<dbReference type="Proteomes" id="UP000030147">
    <property type="component" value="Unassembled WGS sequence"/>
</dbReference>
<feature type="transmembrane region" description="Helical" evidence="7">
    <location>
        <begin position="384"/>
        <end position="405"/>
    </location>
</feature>
<evidence type="ECO:0000256" key="5">
    <source>
        <dbReference type="ARBA" id="ARBA00022989"/>
    </source>
</evidence>
<sequence>MSQTFSVFKNRTFTKIFLAAITSRLGTIVGMTAFTFYLLDRFSDQPIYATVTEMMYSAPTLLVFFLTGVVADRMDRQKVAYYSDFICGVLSFGLIVAIWVDWMPLVFLALFLRSAVAKFFAPAEMSLIQGILTEEDYSTAAGLNQMVAGFFNLFATGLGLGAYWLFGVQGAIVGDAITFFISAWLIRTCIINTEARLPNGPHTFKDLHYSSIFADFKEGLIYIVKHKLLMVIIAGFFIIGIVNGGFSVMPIYILKYKLVPETYETWSVIVGIVFGVFMITGSILSAMLAKKLKLYTCLSLGLIVSGCFLFMSGLATTPIIFIIITAFVALTIPLANIAIGGWLPSIVDRKMMGRVESWITPVMMISHTTTLGIISVGFPTFFSITTLFYVCGGILILVGIGYMLILPKLNNQYDRSVKHHNEQTKAIEAPSHT</sequence>
<evidence type="ECO:0000313" key="9">
    <source>
        <dbReference type="Proteomes" id="UP000030147"/>
    </source>
</evidence>
<feature type="transmembrane region" description="Helical" evidence="7">
    <location>
        <begin position="266"/>
        <end position="287"/>
    </location>
</feature>
<reference evidence="8 9" key="1">
    <citation type="journal article" date="2015" name="Stand. Genomic Sci.">
        <title>High quality draft genome sequence of the moderately halophilic bacterium Pontibacillus yanchengensis Y32(T) and comparison among Pontibacillus genomes.</title>
        <authorList>
            <person name="Huang J."/>
            <person name="Qiao Z.X."/>
            <person name="Tang J.W."/>
            <person name="Wang G."/>
        </authorList>
    </citation>
    <scope>NUCLEOTIDE SEQUENCE [LARGE SCALE GENOMIC DNA]</scope>
    <source>
        <strain evidence="8 9">Y32</strain>
    </source>
</reference>
<keyword evidence="6 7" id="KW-0472">Membrane</keyword>
<keyword evidence="3" id="KW-1003">Cell membrane</keyword>
<feature type="transmembrane region" description="Helical" evidence="7">
    <location>
        <begin position="54"/>
        <end position="72"/>
    </location>
</feature>
<organism evidence="8 9">
    <name type="scientific">Pontibacillus yanchengensis Y32</name>
    <dbReference type="NCBI Taxonomy" id="1385514"/>
    <lineage>
        <taxon>Bacteria</taxon>
        <taxon>Bacillati</taxon>
        <taxon>Bacillota</taxon>
        <taxon>Bacilli</taxon>
        <taxon>Bacillales</taxon>
        <taxon>Bacillaceae</taxon>
        <taxon>Pontibacillus</taxon>
    </lineage>
</organism>
<feature type="transmembrane region" description="Helical" evidence="7">
    <location>
        <begin position="142"/>
        <end position="166"/>
    </location>
</feature>
<feature type="transmembrane region" description="Helical" evidence="7">
    <location>
        <begin position="319"/>
        <end position="343"/>
    </location>
</feature>
<feature type="transmembrane region" description="Helical" evidence="7">
    <location>
        <begin position="16"/>
        <end position="39"/>
    </location>
</feature>
<comment type="subcellular location">
    <subcellularLocation>
        <location evidence="1">Cell membrane</location>
        <topology evidence="1">Multi-pass membrane protein</topology>
    </subcellularLocation>
</comment>
<dbReference type="CDD" id="cd06173">
    <property type="entry name" value="MFS_MefA_like"/>
    <property type="match status" value="1"/>
</dbReference>
<dbReference type="Gene3D" id="1.20.1250.20">
    <property type="entry name" value="MFS general substrate transporter like domains"/>
    <property type="match status" value="1"/>
</dbReference>
<evidence type="ECO:0000256" key="6">
    <source>
        <dbReference type="ARBA" id="ARBA00023136"/>
    </source>
</evidence>
<dbReference type="OrthoDB" id="9775268at2"/>
<evidence type="ECO:0000256" key="2">
    <source>
        <dbReference type="ARBA" id="ARBA00022448"/>
    </source>
</evidence>
<gene>
    <name evidence="8" type="ORF">N782_08205</name>
</gene>
<dbReference type="Pfam" id="PF07690">
    <property type="entry name" value="MFS_1"/>
    <property type="match status" value="1"/>
</dbReference>
<dbReference type="PANTHER" id="PTHR43266">
    <property type="entry name" value="MACROLIDE-EFFLUX PROTEIN"/>
    <property type="match status" value="1"/>
</dbReference>
<feature type="transmembrane region" description="Helical" evidence="7">
    <location>
        <begin position="294"/>
        <end position="313"/>
    </location>
</feature>
<dbReference type="eggNOG" id="COG2814">
    <property type="taxonomic scope" value="Bacteria"/>
</dbReference>
<keyword evidence="9" id="KW-1185">Reference proteome</keyword>